<comment type="similarity">
    <text evidence="1">Belongs to the DNA polymerase type-B family.</text>
</comment>
<dbReference type="AlphaFoldDB" id="A0A6C0CFP4"/>
<accession>A0A6C0CFP4</accession>
<dbReference type="Pfam" id="PF00136">
    <property type="entry name" value="DNA_pol_B"/>
    <property type="match status" value="2"/>
</dbReference>
<dbReference type="CDD" id="cd00081">
    <property type="entry name" value="Hint"/>
    <property type="match status" value="1"/>
</dbReference>
<organism evidence="9">
    <name type="scientific">viral metagenome</name>
    <dbReference type="NCBI Taxonomy" id="1070528"/>
    <lineage>
        <taxon>unclassified sequences</taxon>
        <taxon>metagenomes</taxon>
        <taxon>organismal metagenomes</taxon>
    </lineage>
</organism>
<protein>
    <recommendedName>
        <fullName evidence="2">DNA-directed DNA polymerase</fullName>
        <ecNumber evidence="2">2.7.7.7</ecNumber>
    </recommendedName>
</protein>
<reference evidence="9" key="1">
    <citation type="journal article" date="2020" name="Nature">
        <title>Giant virus diversity and host interactions through global metagenomics.</title>
        <authorList>
            <person name="Schulz F."/>
            <person name="Roux S."/>
            <person name="Paez-Espino D."/>
            <person name="Jungbluth S."/>
            <person name="Walsh D.A."/>
            <person name="Denef V.J."/>
            <person name="McMahon K.D."/>
            <person name="Konstantinidis K.T."/>
            <person name="Eloe-Fadrosh E.A."/>
            <person name="Kyrpides N.C."/>
            <person name="Woyke T."/>
        </authorList>
    </citation>
    <scope>NUCLEOTIDE SEQUENCE</scope>
    <source>
        <strain evidence="9">GVMAG-M-3300021079-18</strain>
    </source>
</reference>
<evidence type="ECO:0000256" key="4">
    <source>
        <dbReference type="ARBA" id="ARBA00022695"/>
    </source>
</evidence>
<dbReference type="Gene3D" id="2.170.16.10">
    <property type="entry name" value="Hedgehog/Intein (Hint) domain"/>
    <property type="match status" value="1"/>
</dbReference>
<dbReference type="Gene3D" id="3.90.1600.10">
    <property type="entry name" value="Palm domain of DNA polymerase"/>
    <property type="match status" value="1"/>
</dbReference>
<dbReference type="InterPro" id="IPR036844">
    <property type="entry name" value="Hint_dom_sf"/>
</dbReference>
<dbReference type="GO" id="GO:0000166">
    <property type="term" value="F:nucleotide binding"/>
    <property type="evidence" value="ECO:0007669"/>
    <property type="project" value="InterPro"/>
</dbReference>
<dbReference type="EC" id="2.7.7.7" evidence="2"/>
<dbReference type="PRINTS" id="PR00106">
    <property type="entry name" value="DNAPOLB"/>
</dbReference>
<evidence type="ECO:0000256" key="7">
    <source>
        <dbReference type="ARBA" id="ARBA00049244"/>
    </source>
</evidence>
<dbReference type="InterPro" id="IPR003587">
    <property type="entry name" value="Hint_dom_N"/>
</dbReference>
<dbReference type="NCBIfam" id="TIGR01443">
    <property type="entry name" value="intein_Cterm"/>
    <property type="match status" value="1"/>
</dbReference>
<dbReference type="InterPro" id="IPR050240">
    <property type="entry name" value="DNA_pol_type-B"/>
</dbReference>
<dbReference type="SUPFAM" id="SSF56672">
    <property type="entry name" value="DNA/RNA polymerases"/>
    <property type="match status" value="1"/>
</dbReference>
<dbReference type="Gene3D" id="3.30.342.10">
    <property type="entry name" value="DNA Polymerase, chain B, domain 1"/>
    <property type="match status" value="1"/>
</dbReference>
<evidence type="ECO:0000313" key="9">
    <source>
        <dbReference type="EMBL" id="QHT03586.1"/>
    </source>
</evidence>
<dbReference type="GO" id="GO:0003887">
    <property type="term" value="F:DNA-directed DNA polymerase activity"/>
    <property type="evidence" value="ECO:0007669"/>
    <property type="project" value="UniProtKB-KW"/>
</dbReference>
<dbReference type="EMBL" id="MN739414">
    <property type="protein sequence ID" value="QHT03586.1"/>
    <property type="molecule type" value="Genomic_DNA"/>
</dbReference>
<dbReference type="Gene3D" id="3.30.420.10">
    <property type="entry name" value="Ribonuclease H-like superfamily/Ribonuclease H"/>
    <property type="match status" value="1"/>
</dbReference>
<comment type="catalytic activity">
    <reaction evidence="7">
        <text>DNA(n) + a 2'-deoxyribonucleoside 5'-triphosphate = DNA(n+1) + diphosphate</text>
        <dbReference type="Rhea" id="RHEA:22508"/>
        <dbReference type="Rhea" id="RHEA-COMP:17339"/>
        <dbReference type="Rhea" id="RHEA-COMP:17340"/>
        <dbReference type="ChEBI" id="CHEBI:33019"/>
        <dbReference type="ChEBI" id="CHEBI:61560"/>
        <dbReference type="ChEBI" id="CHEBI:173112"/>
        <dbReference type="EC" id="2.7.7.7"/>
    </reaction>
</comment>
<dbReference type="GO" id="GO:0006261">
    <property type="term" value="P:DNA-templated DNA replication"/>
    <property type="evidence" value="ECO:0007669"/>
    <property type="project" value="TreeGrafter"/>
</dbReference>
<dbReference type="PANTHER" id="PTHR10322:SF23">
    <property type="entry name" value="DNA POLYMERASE DELTA CATALYTIC SUBUNIT"/>
    <property type="match status" value="1"/>
</dbReference>
<keyword evidence="3" id="KW-0808">Transferase</keyword>
<evidence type="ECO:0000259" key="8">
    <source>
        <dbReference type="SMART" id="SM00306"/>
    </source>
</evidence>
<dbReference type="InterPro" id="IPR030934">
    <property type="entry name" value="Intein_C"/>
</dbReference>
<dbReference type="Gene3D" id="1.10.132.60">
    <property type="entry name" value="DNA polymerase family B, C-terminal domain"/>
    <property type="match status" value="1"/>
</dbReference>
<dbReference type="InterPro" id="IPR006172">
    <property type="entry name" value="DNA-dir_DNA_pol_B"/>
</dbReference>
<keyword evidence="4" id="KW-0548">Nucleotidyltransferase</keyword>
<feature type="domain" description="Hint" evidence="8">
    <location>
        <begin position="691"/>
        <end position="807"/>
    </location>
</feature>
<dbReference type="InterPro" id="IPR036397">
    <property type="entry name" value="RNaseH_sf"/>
</dbReference>
<evidence type="ECO:0000256" key="5">
    <source>
        <dbReference type="ARBA" id="ARBA00022932"/>
    </source>
</evidence>
<dbReference type="InterPro" id="IPR023211">
    <property type="entry name" value="DNA_pol_palm_dom_sf"/>
</dbReference>
<dbReference type="PANTHER" id="PTHR10322">
    <property type="entry name" value="DNA POLYMERASE CATALYTIC SUBUNIT"/>
    <property type="match status" value="1"/>
</dbReference>
<keyword evidence="6" id="KW-0238">DNA-binding</keyword>
<dbReference type="InterPro" id="IPR043502">
    <property type="entry name" value="DNA/RNA_pol_sf"/>
</dbReference>
<dbReference type="PROSITE" id="PS50818">
    <property type="entry name" value="INTEIN_C_TER"/>
    <property type="match status" value="1"/>
</dbReference>
<evidence type="ECO:0000256" key="3">
    <source>
        <dbReference type="ARBA" id="ARBA00022679"/>
    </source>
</evidence>
<name>A0A6C0CFP4_9ZZZZ</name>
<dbReference type="InterPro" id="IPR042087">
    <property type="entry name" value="DNA_pol_B_thumb"/>
</dbReference>
<proteinExistence type="inferred from homology"/>
<dbReference type="InterPro" id="IPR006134">
    <property type="entry name" value="DNA-dir_DNA_pol_B_multi_dom"/>
</dbReference>
<evidence type="ECO:0000256" key="6">
    <source>
        <dbReference type="ARBA" id="ARBA00023125"/>
    </source>
</evidence>
<evidence type="ECO:0000256" key="1">
    <source>
        <dbReference type="ARBA" id="ARBA00005755"/>
    </source>
</evidence>
<dbReference type="SUPFAM" id="SSF53098">
    <property type="entry name" value="Ribonuclease H-like"/>
    <property type="match status" value="1"/>
</dbReference>
<evidence type="ECO:0000256" key="2">
    <source>
        <dbReference type="ARBA" id="ARBA00012417"/>
    </source>
</evidence>
<dbReference type="GO" id="GO:0003677">
    <property type="term" value="F:DNA binding"/>
    <property type="evidence" value="ECO:0007669"/>
    <property type="project" value="UniProtKB-KW"/>
</dbReference>
<dbReference type="SUPFAM" id="SSF51294">
    <property type="entry name" value="Hedgehog/intein (Hint) domain"/>
    <property type="match status" value="1"/>
</dbReference>
<dbReference type="SMART" id="SM00486">
    <property type="entry name" value="POLBc"/>
    <property type="match status" value="1"/>
</dbReference>
<dbReference type="SMART" id="SM00306">
    <property type="entry name" value="HintN"/>
    <property type="match status" value="1"/>
</dbReference>
<dbReference type="Pfam" id="PF03104">
    <property type="entry name" value="DNA_pol_B_exo1"/>
    <property type="match status" value="1"/>
</dbReference>
<sequence>MIQTNFDPLCGKKVTIGSNMLYVKPFQWVSQDSKTEEGEKFGIIVFGHTPDNETVALNISDVEPWLHVILPDDIPQAILESSCRDIFNELVRKLAKDSHSPTRYEISMRLPFYYYTVKESVCMKLHFPTENAARHCANLLKWPVKNYKLTPVEIDFKLGHVERFHAELNLRPCDWIQVEGVLLRSDDPSRVTTLGKEYDVQWKSVVVLPIEQQAKLGNTKPSILVFDYEMYSARKYAFPEELNSTDCIFMGALLFIYYDNQKKEYAVKEYCLVYHPNIKKNQIRPVPYTTLRRVTNQQYEIGEDTSRQVELLWFDNELDLENGVEDKIVELNPDCVVGHNSNGFDFKYHKVRKGRMHERFRNLSRIATWIQGFKHIEWSSSAYRNIELDVPDGAGRIYFDTLLMAKRDLKEDSYGLDSLCQTHMGIGKHDWTAQNIFESFEESDPEKLRKTIVYCLRDVWCTWGLFDHFNYFPSYSGMSSVIGIPIFDLFSEGQGRRTVTQVFKECFKRGYYLQTVDIPARKIAGGHVFPQNPGLYEWLWLYDFEGLYPSIMDADNISNDTYDEYNRAADEDCNIYEWEDDEGKWKTRFVKPHLRQGIIPVILRSLKASRKAKKDIMASCQKSGDKVGEMNANVEQNSYKVSMNSIYGGLAQGGGKLGLTAAGATVTYRGRCLAKQAAAWVEKEGYEVVYGDSVTGEMPILLRLKGNIVVQISIEALYNNWSDVIPIEDTTKEPKEYRLVKDFEAWSDLGWTPIRNVMRHKTAKKIYRVETFDSYVEVTEDHSMLLADGTPITPKELKIGDKLLVSHPDTSLRLNSELFPLKQNIVLIIRQLEQTDRYVYDLTTENHHFQAGVGGIIVHNTDSIMIRRIAPLSEDEKRNFEQLGRDFLKRLNEANFKQPIGMAMDGTFRTFLTLEKKMYSYVKWDKDNPLGVTARNWNSKGMVTARRDSCKMIRRHYKRLNVMITTLCPVEDVVLVLFDEINRLLYGKLEVEEMVTIKALGSDYAKQNIPMAIYSRHLAEVGMNAKPGDRLPFVFKMNPKGRRAGDYYEDPEIFVREGMEFNRMMYLESQFANKLDKLLHVAYPRVIPPEFLSKLKDSMSCNPNASVEEVLTGMMIKWIETQ</sequence>
<keyword evidence="5" id="KW-0239">DNA-directed DNA polymerase</keyword>
<dbReference type="Gene3D" id="1.10.287.690">
    <property type="entry name" value="Helix hairpin bin"/>
    <property type="match status" value="1"/>
</dbReference>
<dbReference type="InterPro" id="IPR012337">
    <property type="entry name" value="RNaseH-like_sf"/>
</dbReference>
<dbReference type="InterPro" id="IPR006133">
    <property type="entry name" value="DNA-dir_DNA_pol_B_exonuc"/>
</dbReference>